<gene>
    <name evidence="2" type="ORF">PVAND_001419</name>
</gene>
<dbReference type="InterPro" id="IPR038606">
    <property type="entry name" value="To_sf"/>
</dbReference>
<feature type="chain" id="PRO_5039895967" evidence="1">
    <location>
        <begin position="21"/>
        <end position="234"/>
    </location>
</feature>
<evidence type="ECO:0000313" key="3">
    <source>
        <dbReference type="Proteomes" id="UP001107558"/>
    </source>
</evidence>
<dbReference type="PANTHER" id="PTHR11008">
    <property type="entry name" value="PROTEIN TAKEOUT-LIKE PROTEIN"/>
    <property type="match status" value="1"/>
</dbReference>
<organism evidence="2 3">
    <name type="scientific">Polypedilum vanderplanki</name>
    <name type="common">Sleeping chironomid midge</name>
    <dbReference type="NCBI Taxonomy" id="319348"/>
    <lineage>
        <taxon>Eukaryota</taxon>
        <taxon>Metazoa</taxon>
        <taxon>Ecdysozoa</taxon>
        <taxon>Arthropoda</taxon>
        <taxon>Hexapoda</taxon>
        <taxon>Insecta</taxon>
        <taxon>Pterygota</taxon>
        <taxon>Neoptera</taxon>
        <taxon>Endopterygota</taxon>
        <taxon>Diptera</taxon>
        <taxon>Nematocera</taxon>
        <taxon>Chironomoidea</taxon>
        <taxon>Chironomidae</taxon>
        <taxon>Chironominae</taxon>
        <taxon>Polypedilum</taxon>
        <taxon>Polypedilum</taxon>
    </lineage>
</organism>
<dbReference type="SMART" id="SM00700">
    <property type="entry name" value="JHBP"/>
    <property type="match status" value="1"/>
</dbReference>
<dbReference type="PANTHER" id="PTHR11008:SF32">
    <property type="entry name" value="CIRCADIAN CLOCK-CONTROLLED PROTEIN DAYWAKE-RELATED"/>
    <property type="match status" value="1"/>
</dbReference>
<reference evidence="2" key="1">
    <citation type="submission" date="2021-03" db="EMBL/GenBank/DDBJ databases">
        <title>Chromosome level genome of the anhydrobiotic midge Polypedilum vanderplanki.</title>
        <authorList>
            <person name="Yoshida Y."/>
            <person name="Kikawada T."/>
            <person name="Gusev O."/>
        </authorList>
    </citation>
    <scope>NUCLEOTIDE SEQUENCE</scope>
    <source>
        <strain evidence="2">NIAS01</strain>
        <tissue evidence="2">Whole body or cell culture</tissue>
    </source>
</reference>
<dbReference type="GO" id="GO:0005615">
    <property type="term" value="C:extracellular space"/>
    <property type="evidence" value="ECO:0007669"/>
    <property type="project" value="TreeGrafter"/>
</dbReference>
<comment type="caution">
    <text evidence="2">The sequence shown here is derived from an EMBL/GenBank/DDBJ whole genome shotgun (WGS) entry which is preliminary data.</text>
</comment>
<dbReference type="Proteomes" id="UP001107558">
    <property type="component" value="Chromosome 3"/>
</dbReference>
<dbReference type="OrthoDB" id="8118208at2759"/>
<feature type="signal peptide" evidence="1">
    <location>
        <begin position="1"/>
        <end position="20"/>
    </location>
</feature>
<keyword evidence="1" id="KW-0732">Signal</keyword>
<accession>A0A9J6BN61</accession>
<evidence type="ECO:0000313" key="2">
    <source>
        <dbReference type="EMBL" id="KAG5671210.1"/>
    </source>
</evidence>
<proteinExistence type="predicted"/>
<dbReference type="InterPro" id="IPR010562">
    <property type="entry name" value="Haemolymph_juvenile_hormone-bd"/>
</dbReference>
<sequence length="234" mass="25924">MQTRQFSLIILALVSSVVSADDDIEKCKIDDEICLLKNANLVFKKFYKGLDSFKIPSLDPMRIEKLAFNQDLNSVKVDAVISDTDFTGLSTAKISKFTGLHTGNVELKFNMQVGGFAGPYIVKGKLLKLAIEGKGTMKCVLKNMDMTMKFRVTNKTIDGKTYLHGEKPWMTLSIAGGSASLSHLGSIANSFINWSFVVLVNAVKETFSKPFSAVFLEHINQILDNVPVDELFEQ</sequence>
<name>A0A9J6BN61_POLVA</name>
<dbReference type="Pfam" id="PF06585">
    <property type="entry name" value="JHBP"/>
    <property type="match status" value="1"/>
</dbReference>
<dbReference type="EMBL" id="JADBJN010000003">
    <property type="protein sequence ID" value="KAG5671210.1"/>
    <property type="molecule type" value="Genomic_DNA"/>
</dbReference>
<dbReference type="Gene3D" id="3.15.10.30">
    <property type="entry name" value="Haemolymph juvenile hormone binding protein"/>
    <property type="match status" value="1"/>
</dbReference>
<dbReference type="AlphaFoldDB" id="A0A9J6BN61"/>
<evidence type="ECO:0000256" key="1">
    <source>
        <dbReference type="SAM" id="SignalP"/>
    </source>
</evidence>
<protein>
    <submittedName>
        <fullName evidence="2">Uncharacterized protein</fullName>
    </submittedName>
</protein>
<keyword evidence="3" id="KW-1185">Reference proteome</keyword>